<feature type="binding site" evidence="5">
    <location>
        <begin position="57"/>
        <end position="59"/>
    </location>
    <ligand>
        <name>AMP</name>
        <dbReference type="ChEBI" id="CHEBI:456215"/>
    </ligand>
</feature>
<dbReference type="PROSITE" id="PS00113">
    <property type="entry name" value="ADENYLATE_KINASE"/>
    <property type="match status" value="1"/>
</dbReference>
<proteinExistence type="inferred from homology"/>
<comment type="domain">
    <text evidence="5">Consists of three domains, a large central CORE domain and two small peripheral domains, NMPbind and LID, which undergo movements during catalysis. The LID domain closes over the site of phosphoryl transfer upon ATP binding. Assembling and dissambling the active center during each catalytic cycle provides an effective means to prevent ATP hydrolysis.</text>
</comment>
<comment type="catalytic activity">
    <reaction evidence="5 7">
        <text>AMP + ATP = 2 ADP</text>
        <dbReference type="Rhea" id="RHEA:12973"/>
        <dbReference type="ChEBI" id="CHEBI:30616"/>
        <dbReference type="ChEBI" id="CHEBI:456215"/>
        <dbReference type="ChEBI" id="CHEBI:456216"/>
        <dbReference type="EC" id="2.7.4.3"/>
    </reaction>
</comment>
<evidence type="ECO:0000256" key="6">
    <source>
        <dbReference type="RuleBase" id="RU003330"/>
    </source>
</evidence>
<evidence type="ECO:0000313" key="8">
    <source>
        <dbReference type="EMBL" id="GAA1571110.1"/>
    </source>
</evidence>
<evidence type="ECO:0000256" key="7">
    <source>
        <dbReference type="RuleBase" id="RU003331"/>
    </source>
</evidence>
<organism evidence="8 9">
    <name type="scientific">Dactylosporangium maewongense</name>
    <dbReference type="NCBI Taxonomy" id="634393"/>
    <lineage>
        <taxon>Bacteria</taxon>
        <taxon>Bacillati</taxon>
        <taxon>Actinomycetota</taxon>
        <taxon>Actinomycetes</taxon>
        <taxon>Micromonosporales</taxon>
        <taxon>Micromonosporaceae</taxon>
        <taxon>Dactylosporangium</taxon>
    </lineage>
</organism>
<evidence type="ECO:0000256" key="3">
    <source>
        <dbReference type="ARBA" id="ARBA00022741"/>
    </source>
</evidence>
<dbReference type="RefSeq" id="WP_344514321.1">
    <property type="nucleotide sequence ID" value="NZ_BAAAQD010000046.1"/>
</dbReference>
<feature type="binding site" evidence="5">
    <location>
        <position position="128"/>
    </location>
    <ligand>
        <name>ATP</name>
        <dbReference type="ChEBI" id="CHEBI:30616"/>
    </ligand>
</feature>
<keyword evidence="4 5" id="KW-0418">Kinase</keyword>
<feature type="binding site" evidence="5">
    <location>
        <position position="134"/>
    </location>
    <ligand>
        <name>AMP</name>
        <dbReference type="ChEBI" id="CHEBI:456215"/>
    </ligand>
</feature>
<dbReference type="PANTHER" id="PTHR23359">
    <property type="entry name" value="NUCLEOTIDE KINASE"/>
    <property type="match status" value="1"/>
</dbReference>
<dbReference type="EC" id="2.7.4.3" evidence="5 7"/>
<feature type="binding site" evidence="5">
    <location>
        <position position="93"/>
    </location>
    <ligand>
        <name>AMP</name>
        <dbReference type="ChEBI" id="CHEBI:456215"/>
    </ligand>
</feature>
<sequence>MRVLMIAPPGAGKGTQGARIAARLGVPHLATGDLLRRHVALGTSLGRAVQEHLDRGDLVPDGVMQDLVRRSLADATADGGGYVLDGYPRTPAQAWAAYRIAASLDATAHIALHLRVDDDEVVRRLLARSAIEHRTDDTEPVIRRRLALYHRVTEPILQWYRYRGILLSVDGMPEPDRVTSTVVSALRYRRPCPDPVPLAA</sequence>
<dbReference type="InterPro" id="IPR027417">
    <property type="entry name" value="P-loop_NTPase"/>
</dbReference>
<comment type="caution">
    <text evidence="5">Lacks conserved residue(s) required for the propagation of feature annotation.</text>
</comment>
<dbReference type="InterPro" id="IPR000850">
    <property type="entry name" value="Adenylat/UMP-CMP_kin"/>
</dbReference>
<comment type="caution">
    <text evidence="8">The sequence shown here is derived from an EMBL/GenBank/DDBJ whole genome shotgun (WGS) entry which is preliminary data.</text>
</comment>
<evidence type="ECO:0000256" key="2">
    <source>
        <dbReference type="ARBA" id="ARBA00022727"/>
    </source>
</evidence>
<dbReference type="GO" id="GO:0016301">
    <property type="term" value="F:kinase activity"/>
    <property type="evidence" value="ECO:0007669"/>
    <property type="project" value="UniProtKB-KW"/>
</dbReference>
<keyword evidence="2 5" id="KW-0545">Nucleotide biosynthesis</keyword>
<keyword evidence="5" id="KW-0963">Cytoplasm</keyword>
<feature type="binding site" evidence="5">
    <location>
        <position position="145"/>
    </location>
    <ligand>
        <name>AMP</name>
        <dbReference type="ChEBI" id="CHEBI:456215"/>
    </ligand>
</feature>
<feature type="binding site" evidence="5">
    <location>
        <begin position="10"/>
        <end position="15"/>
    </location>
    <ligand>
        <name>ATP</name>
        <dbReference type="ChEBI" id="CHEBI:30616"/>
    </ligand>
</feature>
<protein>
    <recommendedName>
        <fullName evidence="5 7">Adenylate kinase</fullName>
        <shortName evidence="5">AK</shortName>
        <ecNumber evidence="5 7">2.7.4.3</ecNumber>
    </recommendedName>
    <alternativeName>
        <fullName evidence="5">ATP-AMP transphosphorylase</fullName>
    </alternativeName>
    <alternativeName>
        <fullName evidence="5">ATP:AMP phosphotransferase</fullName>
    </alternativeName>
    <alternativeName>
        <fullName evidence="5">Adenylate monophosphate kinase</fullName>
    </alternativeName>
</protein>
<feature type="binding site" evidence="5">
    <location>
        <position position="173"/>
    </location>
    <ligand>
        <name>ATP</name>
        <dbReference type="ChEBI" id="CHEBI:30616"/>
    </ligand>
</feature>
<keyword evidence="1 5" id="KW-0808">Transferase</keyword>
<dbReference type="PRINTS" id="PR00094">
    <property type="entry name" value="ADENYLTKNASE"/>
</dbReference>
<dbReference type="Pfam" id="PF00406">
    <property type="entry name" value="ADK"/>
    <property type="match status" value="1"/>
</dbReference>
<accession>A0ABP4P5B3</accession>
<keyword evidence="5 7" id="KW-0067">ATP-binding</keyword>
<feature type="binding site" evidence="5">
    <location>
        <begin position="86"/>
        <end position="89"/>
    </location>
    <ligand>
        <name>AMP</name>
        <dbReference type="ChEBI" id="CHEBI:456215"/>
    </ligand>
</feature>
<comment type="function">
    <text evidence="5">Catalyzes the reversible transfer of the terminal phosphate group between ATP and AMP. Plays an important role in cellular energy homeostasis and in adenine nucleotide metabolism.</text>
</comment>
<evidence type="ECO:0000256" key="1">
    <source>
        <dbReference type="ARBA" id="ARBA00022679"/>
    </source>
</evidence>
<feature type="binding site" evidence="5">
    <location>
        <position position="36"/>
    </location>
    <ligand>
        <name>AMP</name>
        <dbReference type="ChEBI" id="CHEBI:456215"/>
    </ligand>
</feature>
<dbReference type="Proteomes" id="UP001501470">
    <property type="component" value="Unassembled WGS sequence"/>
</dbReference>
<reference evidence="9" key="1">
    <citation type="journal article" date="2019" name="Int. J. Syst. Evol. Microbiol.">
        <title>The Global Catalogue of Microorganisms (GCM) 10K type strain sequencing project: providing services to taxonomists for standard genome sequencing and annotation.</title>
        <authorList>
            <consortium name="The Broad Institute Genomics Platform"/>
            <consortium name="The Broad Institute Genome Sequencing Center for Infectious Disease"/>
            <person name="Wu L."/>
            <person name="Ma J."/>
        </authorList>
    </citation>
    <scope>NUCLEOTIDE SEQUENCE [LARGE SCALE GENOMIC DNA]</scope>
    <source>
        <strain evidence="9">JCM 15933</strain>
    </source>
</reference>
<evidence type="ECO:0000256" key="5">
    <source>
        <dbReference type="HAMAP-Rule" id="MF_00235"/>
    </source>
</evidence>
<dbReference type="NCBIfam" id="NF011100">
    <property type="entry name" value="PRK14527.1"/>
    <property type="match status" value="1"/>
</dbReference>
<keyword evidence="3 5" id="KW-0547">Nucleotide-binding</keyword>
<dbReference type="SUPFAM" id="SSF52540">
    <property type="entry name" value="P-loop containing nucleoside triphosphate hydrolases"/>
    <property type="match status" value="1"/>
</dbReference>
<dbReference type="HAMAP" id="MF_00235">
    <property type="entry name" value="Adenylate_kinase_Adk"/>
    <property type="match status" value="1"/>
</dbReference>
<comment type="subcellular location">
    <subcellularLocation>
        <location evidence="5 7">Cytoplasm</location>
    </subcellularLocation>
</comment>
<dbReference type="Gene3D" id="3.40.50.300">
    <property type="entry name" value="P-loop containing nucleotide triphosphate hydrolases"/>
    <property type="match status" value="1"/>
</dbReference>
<dbReference type="InterPro" id="IPR033690">
    <property type="entry name" value="Adenylat_kinase_CS"/>
</dbReference>
<feature type="region of interest" description="NMP" evidence="5">
    <location>
        <begin position="30"/>
        <end position="59"/>
    </location>
</feature>
<evidence type="ECO:0000256" key="4">
    <source>
        <dbReference type="ARBA" id="ARBA00022777"/>
    </source>
</evidence>
<comment type="pathway">
    <text evidence="5">Purine metabolism; AMP biosynthesis via salvage pathway; AMP from ADP: step 1/1.</text>
</comment>
<dbReference type="CDD" id="cd01428">
    <property type="entry name" value="ADK"/>
    <property type="match status" value="1"/>
</dbReference>
<comment type="subunit">
    <text evidence="5 7">Monomer.</text>
</comment>
<keyword evidence="9" id="KW-1185">Reference proteome</keyword>
<comment type="similarity">
    <text evidence="5 6">Belongs to the adenylate kinase family.</text>
</comment>
<evidence type="ECO:0000313" key="9">
    <source>
        <dbReference type="Proteomes" id="UP001501470"/>
    </source>
</evidence>
<name>A0ABP4P5B3_9ACTN</name>
<feature type="binding site" evidence="5">
    <location>
        <position position="31"/>
    </location>
    <ligand>
        <name>AMP</name>
        <dbReference type="ChEBI" id="CHEBI:456215"/>
    </ligand>
</feature>
<dbReference type="EMBL" id="BAAAQD010000046">
    <property type="protein sequence ID" value="GAA1571110.1"/>
    <property type="molecule type" value="Genomic_DNA"/>
</dbReference>
<gene>
    <name evidence="5" type="primary">adk</name>
    <name evidence="8" type="ORF">GCM10009827_111220</name>
</gene>